<keyword evidence="1" id="KW-0732">Signal</keyword>
<sequence>MKKINTILCILLILFVFTSKAQTPFKEVNWSETKIPGFIINKDASKIEVIFDTYIRTSIREIGYGDVVYIEKGGSKIMRSVPKECIGFQINDKLFEKVDFNDVKGGKSLKFMQPLLKGKINLYMYIYYSSSVIENGETKSGNFYSYSYFLRKSATNEAIMIGAFSKLNDLQALINDNATVSKKYQDKEYNNAEVKEGVIKNIDLIKMITDYNSAN</sequence>
<dbReference type="RefSeq" id="WP_309919106.1">
    <property type="nucleotide sequence ID" value="NZ_JAYFUL010000068.1"/>
</dbReference>
<comment type="caution">
    <text evidence="2">The sequence shown here is derived from an EMBL/GenBank/DDBJ whole genome shotgun (WGS) entry which is preliminary data.</text>
</comment>
<evidence type="ECO:0000313" key="3">
    <source>
        <dbReference type="Proteomes" id="UP001304671"/>
    </source>
</evidence>
<accession>A0ABU5QWT8</accession>
<feature type="signal peptide" evidence="1">
    <location>
        <begin position="1"/>
        <end position="21"/>
    </location>
</feature>
<dbReference type="EMBL" id="JAYFUL010000068">
    <property type="protein sequence ID" value="MEA5260796.1"/>
    <property type="molecule type" value="Genomic_DNA"/>
</dbReference>
<name>A0ABU5QWT8_9BACT</name>
<evidence type="ECO:0008006" key="4">
    <source>
        <dbReference type="Google" id="ProtNLM"/>
    </source>
</evidence>
<evidence type="ECO:0000313" key="2">
    <source>
        <dbReference type="EMBL" id="MEA5260796.1"/>
    </source>
</evidence>
<dbReference type="Proteomes" id="UP001304671">
    <property type="component" value="Unassembled WGS sequence"/>
</dbReference>
<proteinExistence type="predicted"/>
<organism evidence="2 3">
    <name type="scientific">Arcicella aquatica</name>
    <dbReference type="NCBI Taxonomy" id="217141"/>
    <lineage>
        <taxon>Bacteria</taxon>
        <taxon>Pseudomonadati</taxon>
        <taxon>Bacteroidota</taxon>
        <taxon>Cytophagia</taxon>
        <taxon>Cytophagales</taxon>
        <taxon>Flectobacillaceae</taxon>
        <taxon>Arcicella</taxon>
    </lineage>
</organism>
<reference evidence="2 3" key="1">
    <citation type="submission" date="2023-12" db="EMBL/GenBank/DDBJ databases">
        <title>Novel species of the genus Arcicella isolated from rivers.</title>
        <authorList>
            <person name="Lu H."/>
        </authorList>
    </citation>
    <scope>NUCLEOTIDE SEQUENCE [LARGE SCALE GENOMIC DNA]</scope>
    <source>
        <strain evidence="2 3">LMG 21963</strain>
    </source>
</reference>
<protein>
    <recommendedName>
        <fullName evidence="4">DUF4468 domain-containing protein</fullName>
    </recommendedName>
</protein>
<gene>
    <name evidence="2" type="ORF">VB264_23555</name>
</gene>
<keyword evidence="3" id="KW-1185">Reference proteome</keyword>
<evidence type="ECO:0000256" key="1">
    <source>
        <dbReference type="SAM" id="SignalP"/>
    </source>
</evidence>
<feature type="chain" id="PRO_5046001249" description="DUF4468 domain-containing protein" evidence="1">
    <location>
        <begin position="22"/>
        <end position="215"/>
    </location>
</feature>